<sequence length="180" mass="18924">MRAAELVDAPGLLALDIHGGGFLGPRRRFLLAAHTSAYVGATLGPDGLSLFGYSVGLLGQQTWVVGREAAQIGLGSVVALTGQTLSTRADVPPPLCSLDGGVQVASRSGALLSPRFDLGILLGSRRRGMIALLVQPGFAIFGDGPSGATCQNDDTPWTSLGIRRRWQFQLWAGAGYNFRF</sequence>
<protein>
    <submittedName>
        <fullName evidence="1">Uncharacterized protein</fullName>
    </submittedName>
</protein>
<name>A0A2S9YGY3_9BACT</name>
<dbReference type="EMBL" id="PVNK01000043">
    <property type="protein sequence ID" value="PRQ04364.1"/>
    <property type="molecule type" value="Genomic_DNA"/>
</dbReference>
<proteinExistence type="predicted"/>
<accession>A0A2S9YGY3</accession>
<reference evidence="1 2" key="1">
    <citation type="submission" date="2018-03" db="EMBL/GenBank/DDBJ databases">
        <title>Draft Genome Sequences of the Obligatory Marine Myxobacteria Enhygromyxa salina SWB005.</title>
        <authorList>
            <person name="Poehlein A."/>
            <person name="Moghaddam J.A."/>
            <person name="Harms H."/>
            <person name="Alanjari M."/>
            <person name="Koenig G.M."/>
            <person name="Daniel R."/>
            <person name="Schaeberle T.F."/>
        </authorList>
    </citation>
    <scope>NUCLEOTIDE SEQUENCE [LARGE SCALE GENOMIC DNA]</scope>
    <source>
        <strain evidence="1 2">SWB005</strain>
    </source>
</reference>
<comment type="caution">
    <text evidence="1">The sequence shown here is derived from an EMBL/GenBank/DDBJ whole genome shotgun (WGS) entry which is preliminary data.</text>
</comment>
<dbReference type="Proteomes" id="UP000237968">
    <property type="component" value="Unassembled WGS sequence"/>
</dbReference>
<gene>
    <name evidence="1" type="ORF">ENSA5_08420</name>
</gene>
<evidence type="ECO:0000313" key="1">
    <source>
        <dbReference type="EMBL" id="PRQ04364.1"/>
    </source>
</evidence>
<keyword evidence="2" id="KW-1185">Reference proteome</keyword>
<dbReference type="AlphaFoldDB" id="A0A2S9YGY3"/>
<organism evidence="1 2">
    <name type="scientific">Enhygromyxa salina</name>
    <dbReference type="NCBI Taxonomy" id="215803"/>
    <lineage>
        <taxon>Bacteria</taxon>
        <taxon>Pseudomonadati</taxon>
        <taxon>Myxococcota</taxon>
        <taxon>Polyangia</taxon>
        <taxon>Nannocystales</taxon>
        <taxon>Nannocystaceae</taxon>
        <taxon>Enhygromyxa</taxon>
    </lineage>
</organism>
<evidence type="ECO:0000313" key="2">
    <source>
        <dbReference type="Proteomes" id="UP000237968"/>
    </source>
</evidence>